<dbReference type="AlphaFoldDB" id="B9S231"/>
<evidence type="ECO:0000313" key="7">
    <source>
        <dbReference type="EMBL" id="EEF42374.1"/>
    </source>
</evidence>
<evidence type="ECO:0000256" key="1">
    <source>
        <dbReference type="ARBA" id="ARBA00004123"/>
    </source>
</evidence>
<keyword evidence="3" id="KW-0238">DNA-binding</keyword>
<evidence type="ECO:0000256" key="2">
    <source>
        <dbReference type="ARBA" id="ARBA00023015"/>
    </source>
</evidence>
<dbReference type="Proteomes" id="UP000008311">
    <property type="component" value="Unassembled WGS sequence"/>
</dbReference>
<dbReference type="SUPFAM" id="SSF101941">
    <property type="entry name" value="NAC domain"/>
    <property type="match status" value="1"/>
</dbReference>
<dbReference type="STRING" id="3988.B9S231"/>
<dbReference type="PANTHER" id="PTHR31989">
    <property type="entry name" value="NAC DOMAIN-CONTAINING PROTEIN 82-RELATED"/>
    <property type="match status" value="1"/>
</dbReference>
<dbReference type="Gene3D" id="2.170.150.80">
    <property type="entry name" value="NAC domain"/>
    <property type="match status" value="1"/>
</dbReference>
<dbReference type="GO" id="GO:0003677">
    <property type="term" value="F:DNA binding"/>
    <property type="evidence" value="ECO:0007669"/>
    <property type="project" value="UniProtKB-KW"/>
</dbReference>
<dbReference type="PROSITE" id="PS51005">
    <property type="entry name" value="NAC"/>
    <property type="match status" value="1"/>
</dbReference>
<dbReference type="InterPro" id="IPR036093">
    <property type="entry name" value="NAC_dom_sf"/>
</dbReference>
<dbReference type="EMBL" id="EQ973846">
    <property type="protein sequence ID" value="EEF42374.1"/>
    <property type="molecule type" value="Genomic_DNA"/>
</dbReference>
<dbReference type="InParanoid" id="B9S231"/>
<evidence type="ECO:0000256" key="3">
    <source>
        <dbReference type="ARBA" id="ARBA00023125"/>
    </source>
</evidence>
<organism evidence="7 8">
    <name type="scientific">Ricinus communis</name>
    <name type="common">Castor bean</name>
    <dbReference type="NCBI Taxonomy" id="3988"/>
    <lineage>
        <taxon>Eukaryota</taxon>
        <taxon>Viridiplantae</taxon>
        <taxon>Streptophyta</taxon>
        <taxon>Embryophyta</taxon>
        <taxon>Tracheophyta</taxon>
        <taxon>Spermatophyta</taxon>
        <taxon>Magnoliopsida</taxon>
        <taxon>eudicotyledons</taxon>
        <taxon>Gunneridae</taxon>
        <taxon>Pentapetalae</taxon>
        <taxon>rosids</taxon>
        <taxon>fabids</taxon>
        <taxon>Malpighiales</taxon>
        <taxon>Euphorbiaceae</taxon>
        <taxon>Acalyphoideae</taxon>
        <taxon>Acalypheae</taxon>
        <taxon>Ricinus</taxon>
    </lineage>
</organism>
<reference evidence="8" key="1">
    <citation type="journal article" date="2010" name="Nat. Biotechnol.">
        <title>Draft genome sequence of the oilseed species Ricinus communis.</title>
        <authorList>
            <person name="Chan A.P."/>
            <person name="Crabtree J."/>
            <person name="Zhao Q."/>
            <person name="Lorenzi H."/>
            <person name="Orvis J."/>
            <person name="Puiu D."/>
            <person name="Melake-Berhan A."/>
            <person name="Jones K.M."/>
            <person name="Redman J."/>
            <person name="Chen G."/>
            <person name="Cahoon E.B."/>
            <person name="Gedil M."/>
            <person name="Stanke M."/>
            <person name="Haas B.J."/>
            <person name="Wortman J.R."/>
            <person name="Fraser-Liggett C.M."/>
            <person name="Ravel J."/>
            <person name="Rabinowicz P.D."/>
        </authorList>
    </citation>
    <scope>NUCLEOTIDE SEQUENCE [LARGE SCALE GENOMIC DNA]</scope>
    <source>
        <strain evidence="8">cv. Hale</strain>
    </source>
</reference>
<dbReference type="Pfam" id="PF02365">
    <property type="entry name" value="NAM"/>
    <property type="match status" value="1"/>
</dbReference>
<gene>
    <name evidence="7" type="ORF">RCOM_1326830</name>
</gene>
<keyword evidence="8" id="KW-1185">Reference proteome</keyword>
<name>B9S231_RICCO</name>
<evidence type="ECO:0000256" key="4">
    <source>
        <dbReference type="ARBA" id="ARBA00023163"/>
    </source>
</evidence>
<dbReference type="InterPro" id="IPR003441">
    <property type="entry name" value="NAC-dom"/>
</dbReference>
<keyword evidence="2" id="KW-0805">Transcription regulation</keyword>
<feature type="domain" description="NAC" evidence="6">
    <location>
        <begin position="4"/>
        <end position="144"/>
    </location>
</feature>
<protein>
    <submittedName>
        <fullName evidence="7">Transcription factor, putative</fullName>
    </submittedName>
</protein>
<evidence type="ECO:0000259" key="6">
    <source>
        <dbReference type="PROSITE" id="PS51005"/>
    </source>
</evidence>
<dbReference type="GO" id="GO:0006355">
    <property type="term" value="P:regulation of DNA-templated transcription"/>
    <property type="evidence" value="ECO:0007669"/>
    <property type="project" value="InterPro"/>
</dbReference>
<keyword evidence="4" id="KW-0804">Transcription</keyword>
<proteinExistence type="predicted"/>
<comment type="subcellular location">
    <subcellularLocation>
        <location evidence="1">Nucleus</location>
    </subcellularLocation>
</comment>
<dbReference type="OMA" id="HSASEWE"/>
<evidence type="ECO:0000256" key="5">
    <source>
        <dbReference type="ARBA" id="ARBA00023242"/>
    </source>
</evidence>
<dbReference type="OrthoDB" id="844130at2759"/>
<evidence type="ECO:0000313" key="8">
    <source>
        <dbReference type="Proteomes" id="UP000008311"/>
    </source>
</evidence>
<accession>B9S231</accession>
<keyword evidence="5" id="KW-0539">Nucleus</keyword>
<dbReference type="GO" id="GO:0005634">
    <property type="term" value="C:nucleus"/>
    <property type="evidence" value="ECO:0007669"/>
    <property type="project" value="UniProtKB-SubCell"/>
</dbReference>
<sequence>MTPPDGGILHRPTDKELAYILLWKTFLGYDDPRVPVLNLYDYEPWELPQHGVKTDDREWCIICPRQGERGNRLTEEGYWKVTGNEHKIKDGQEEIGTKRILIFYRGRTPNGKLTGWKMHQYSAALNMFSPNQQGIFVLCKIIDKSNGSEGNMPNYYEDELSSSMTVSGAYQIPTYSSFEYGGISQSMNSENKARDAATLQQVDAELEPYLETSNGWGEQNPSFHSASEWEMQAEQRLYNVFIGDFQFLSEPETDQW</sequence>